<dbReference type="GO" id="GO:0051301">
    <property type="term" value="P:cell division"/>
    <property type="evidence" value="ECO:0007669"/>
    <property type="project" value="UniProtKB-KW"/>
</dbReference>
<keyword evidence="5" id="KW-0175">Coiled coil</keyword>
<dbReference type="GO" id="GO:0051304">
    <property type="term" value="P:chromosome separation"/>
    <property type="evidence" value="ECO:0007669"/>
    <property type="project" value="InterPro"/>
</dbReference>
<dbReference type="PIRSF" id="PIRSF019345">
    <property type="entry name" value="ScpB"/>
    <property type="match status" value="1"/>
</dbReference>
<dbReference type="PANTHER" id="PTHR34298:SF2">
    <property type="entry name" value="SEGREGATION AND CONDENSATION PROTEIN B"/>
    <property type="match status" value="1"/>
</dbReference>
<dbReference type="InterPro" id="IPR036388">
    <property type="entry name" value="WH-like_DNA-bd_sf"/>
</dbReference>
<dbReference type="Proteomes" id="UP000002613">
    <property type="component" value="Chromosome"/>
</dbReference>
<dbReference type="HOGENOM" id="CLU_045647_5_4_2"/>
<dbReference type="RefSeq" id="WP_012966013.1">
    <property type="nucleotide sequence ID" value="NC_013849.1"/>
</dbReference>
<dbReference type="STRING" id="589924.Ferp_1522"/>
<protein>
    <submittedName>
        <fullName evidence="6">Chromosome segregation and condensation protein, ScpB</fullName>
    </submittedName>
</protein>
<reference evidence="7" key="1">
    <citation type="submission" date="2010-02" db="EMBL/GenBank/DDBJ databases">
        <title>Complete sequence of Ferroglobus placidus DSM 10642.</title>
        <authorList>
            <consortium name="US DOE Joint Genome Institute"/>
            <person name="Lucas S."/>
            <person name="Copeland A."/>
            <person name="Lapidus A."/>
            <person name="Cheng J.-F."/>
            <person name="Bruce D."/>
            <person name="Goodwin L."/>
            <person name="Pitluck S."/>
            <person name="Saunders E."/>
            <person name="Brettin T."/>
            <person name="Detter J.C."/>
            <person name="Han C."/>
            <person name="Tapia R."/>
            <person name="Larimer F."/>
            <person name="Land M."/>
            <person name="Hauser L."/>
            <person name="Kyrpides N."/>
            <person name="Ivanova N."/>
            <person name="Holmes D."/>
            <person name="Lovley D."/>
            <person name="Kyrpides N."/>
            <person name="Anderson I.J."/>
            <person name="Woyke T."/>
        </authorList>
    </citation>
    <scope>NUCLEOTIDE SEQUENCE [LARGE SCALE GENOMIC DNA]</scope>
    <source>
        <strain evidence="7">DSM 10642 / AEDII12DO</strain>
    </source>
</reference>
<evidence type="ECO:0000256" key="2">
    <source>
        <dbReference type="ARBA" id="ARBA00022618"/>
    </source>
</evidence>
<evidence type="ECO:0000313" key="7">
    <source>
        <dbReference type="Proteomes" id="UP000002613"/>
    </source>
</evidence>
<evidence type="ECO:0000313" key="6">
    <source>
        <dbReference type="EMBL" id="ADC65673.1"/>
    </source>
</evidence>
<dbReference type="GeneID" id="8779042"/>
<dbReference type="AlphaFoldDB" id="D3RYW0"/>
<keyword evidence="4" id="KW-0131">Cell cycle</keyword>
<organism evidence="6 7">
    <name type="scientific">Ferroglobus placidus (strain DSM 10642 / AEDII12DO)</name>
    <dbReference type="NCBI Taxonomy" id="589924"/>
    <lineage>
        <taxon>Archaea</taxon>
        <taxon>Methanobacteriati</taxon>
        <taxon>Methanobacteriota</taxon>
        <taxon>Archaeoglobi</taxon>
        <taxon>Archaeoglobales</taxon>
        <taxon>Archaeoglobaceae</taxon>
        <taxon>Ferroglobus</taxon>
    </lineage>
</organism>
<dbReference type="EMBL" id="CP001899">
    <property type="protein sequence ID" value="ADC65673.1"/>
    <property type="molecule type" value="Genomic_DNA"/>
</dbReference>
<dbReference type="KEGG" id="fpl:Ferp_1522"/>
<dbReference type="SUPFAM" id="SSF46785">
    <property type="entry name" value="Winged helix' DNA-binding domain"/>
    <property type="match status" value="2"/>
</dbReference>
<keyword evidence="3" id="KW-0159">Chromosome partition</keyword>
<accession>D3RYW0</accession>
<reference evidence="6 7" key="2">
    <citation type="journal article" date="2011" name="Stand. Genomic Sci.">
        <title>Complete genome sequence of Ferroglobus placidus AEDII12DO.</title>
        <authorList>
            <person name="Anderson I."/>
            <person name="Risso C."/>
            <person name="Holmes D."/>
            <person name="Lucas S."/>
            <person name="Copeland A."/>
            <person name="Lapidus A."/>
            <person name="Cheng J.F."/>
            <person name="Bruce D."/>
            <person name="Goodwin L."/>
            <person name="Pitluck S."/>
            <person name="Saunders E."/>
            <person name="Brettin T."/>
            <person name="Detter J.C."/>
            <person name="Han C."/>
            <person name="Tapia R."/>
            <person name="Larimer F."/>
            <person name="Land M."/>
            <person name="Hauser L."/>
            <person name="Woyke T."/>
            <person name="Lovley D."/>
            <person name="Kyrpides N."/>
            <person name="Ivanova N."/>
        </authorList>
    </citation>
    <scope>NUCLEOTIDE SEQUENCE [LARGE SCALE GENOMIC DNA]</scope>
    <source>
        <strain evidence="7">DSM 10642 / AEDII12DO</strain>
    </source>
</reference>
<feature type="coiled-coil region" evidence="5">
    <location>
        <begin position="22"/>
        <end position="49"/>
    </location>
</feature>
<gene>
    <name evidence="6" type="ordered locus">Ferp_1522</name>
</gene>
<keyword evidence="2" id="KW-0132">Cell division</keyword>
<dbReference type="OrthoDB" id="8628at2157"/>
<dbReference type="Pfam" id="PF04079">
    <property type="entry name" value="SMC_ScpB"/>
    <property type="match status" value="1"/>
</dbReference>
<dbReference type="NCBIfam" id="TIGR00281">
    <property type="entry name" value="SMC-Scp complex subunit ScpB"/>
    <property type="match status" value="1"/>
</dbReference>
<sequence>MKEAIEAILFSSPEPVSAEKIAKIIGAERKVVEEEIERLIEEYKSRETALEIIKLGKKYLMRVKPEFSKYVEEYIERDLPKGVLRTLAVIALRQPIKLSELAKVRGNKCYEHVKKLKELGFVNVERKGKNTILTTTKLFADYFGLKSADPEEIRKTLSKYAKKDVKLEDFL</sequence>
<dbReference type="PANTHER" id="PTHR34298">
    <property type="entry name" value="SEGREGATION AND CONDENSATION PROTEIN B"/>
    <property type="match status" value="1"/>
</dbReference>
<keyword evidence="1" id="KW-0963">Cytoplasm</keyword>
<keyword evidence="7" id="KW-1185">Reference proteome</keyword>
<evidence type="ECO:0000256" key="5">
    <source>
        <dbReference type="SAM" id="Coils"/>
    </source>
</evidence>
<evidence type="ECO:0000256" key="1">
    <source>
        <dbReference type="ARBA" id="ARBA00022490"/>
    </source>
</evidence>
<dbReference type="PaxDb" id="589924-Ferp_1522"/>
<evidence type="ECO:0000256" key="3">
    <source>
        <dbReference type="ARBA" id="ARBA00022829"/>
    </source>
</evidence>
<dbReference type="eggNOG" id="arCOG02613">
    <property type="taxonomic scope" value="Archaea"/>
</dbReference>
<evidence type="ECO:0000256" key="4">
    <source>
        <dbReference type="ARBA" id="ARBA00023306"/>
    </source>
</evidence>
<name>D3RYW0_FERPA</name>
<dbReference type="InterPro" id="IPR036390">
    <property type="entry name" value="WH_DNA-bd_sf"/>
</dbReference>
<dbReference type="InterPro" id="IPR005234">
    <property type="entry name" value="ScpB_csome_segregation"/>
</dbReference>
<proteinExistence type="predicted"/>
<dbReference type="Gene3D" id="1.10.10.10">
    <property type="entry name" value="Winged helix-like DNA-binding domain superfamily/Winged helix DNA-binding domain"/>
    <property type="match status" value="2"/>
</dbReference>